<dbReference type="EMBL" id="CP016908">
    <property type="protein sequence ID" value="APS00701.1"/>
    <property type="molecule type" value="Genomic_DNA"/>
</dbReference>
<accession>A0A1L6MYP3</accession>
<protein>
    <submittedName>
        <fullName evidence="1">Uncharacterized protein</fullName>
    </submittedName>
</protein>
<organism evidence="1 2">
    <name type="scientific">Pajaroellobacter abortibovis</name>
    <dbReference type="NCBI Taxonomy" id="1882918"/>
    <lineage>
        <taxon>Bacteria</taxon>
        <taxon>Pseudomonadati</taxon>
        <taxon>Myxococcota</taxon>
        <taxon>Polyangia</taxon>
        <taxon>Polyangiales</taxon>
        <taxon>Polyangiaceae</taxon>
    </lineage>
</organism>
<dbReference type="AlphaFoldDB" id="A0A1L6MYP3"/>
<dbReference type="Proteomes" id="UP000185544">
    <property type="component" value="Chromosome"/>
</dbReference>
<dbReference type="STRING" id="1882918.BCY86_08435"/>
<dbReference type="KEGG" id="pabo:BCY86_08435"/>
<dbReference type="RefSeq" id="WP_075277370.1">
    <property type="nucleotide sequence ID" value="NZ_CP016908.1"/>
</dbReference>
<evidence type="ECO:0000313" key="1">
    <source>
        <dbReference type="EMBL" id="APS00701.1"/>
    </source>
</evidence>
<keyword evidence="2" id="KW-1185">Reference proteome</keyword>
<name>A0A1L6MYP3_9BACT</name>
<proteinExistence type="predicted"/>
<sequence>MKGADFFHPKIDWNRGRTKWNHRDGNSALLPTWLLSPCMSLESPFAGRFLNWLLFWNSTPVVGWKFRSPQEPLSTPALILAPPPQLFSLMGRHIRWLPAFLRGFGRSLPLALWYRWGKWSHHLTIAYNRGENYFAKDFPWQAYWDNLHNPYFLKRFFWFVLPMYMSTGLLSQRPSAESGSVASQTITT</sequence>
<reference evidence="1 2" key="1">
    <citation type="submission" date="2016-08" db="EMBL/GenBank/DDBJ databases">
        <title>Identification and validation of antigenic proteins from Pajaroellobacter abortibovis using de-novo genome sequence assembly and reverse vaccinology.</title>
        <authorList>
            <person name="Welly B.T."/>
            <person name="Miller M.R."/>
            <person name="Stott J.L."/>
            <person name="Blanchard M.T."/>
            <person name="Islas-Trejo A.D."/>
            <person name="O'Rourke S.M."/>
            <person name="Young A.E."/>
            <person name="Medrano J.F."/>
            <person name="Van Eenennaam A.L."/>
        </authorList>
    </citation>
    <scope>NUCLEOTIDE SEQUENCE [LARGE SCALE GENOMIC DNA]</scope>
    <source>
        <strain evidence="1 2">BTF92-0548A/99-0131</strain>
    </source>
</reference>
<gene>
    <name evidence="1" type="ORF">BCY86_08435</name>
</gene>
<evidence type="ECO:0000313" key="2">
    <source>
        <dbReference type="Proteomes" id="UP000185544"/>
    </source>
</evidence>